<protein>
    <submittedName>
        <fullName evidence="3">Uncharacterized protein</fullName>
    </submittedName>
</protein>
<keyword evidence="1" id="KW-0472">Membrane</keyword>
<feature type="chain" id="PRO_5037046849" evidence="2">
    <location>
        <begin position="19"/>
        <end position="243"/>
    </location>
</feature>
<evidence type="ECO:0000313" key="4">
    <source>
        <dbReference type="Proteomes" id="UP000727962"/>
    </source>
</evidence>
<name>A0A931PWF7_FIMGI</name>
<keyword evidence="1" id="KW-1133">Transmembrane helix</keyword>
<feature type="transmembrane region" description="Helical" evidence="1">
    <location>
        <begin position="210"/>
        <end position="234"/>
    </location>
</feature>
<evidence type="ECO:0000256" key="1">
    <source>
        <dbReference type="SAM" id="Phobius"/>
    </source>
</evidence>
<gene>
    <name evidence="3" type="ORF">HYR64_09245</name>
</gene>
<evidence type="ECO:0000313" key="3">
    <source>
        <dbReference type="EMBL" id="MBI1757275.1"/>
    </source>
</evidence>
<keyword evidence="1" id="KW-0812">Transmembrane</keyword>
<dbReference type="Proteomes" id="UP000727962">
    <property type="component" value="Unassembled WGS sequence"/>
</dbReference>
<proteinExistence type="predicted"/>
<sequence length="243" mass="26308">MRSAAVALLLTGPAGLWAQAPSVFESIKPQATVLIRRHESGADLAEVSILDPGYPRDLLQRQIEGLCREVGSDARGLQIYEAALRSEPPRLSVLKATFGTVGLIDHQSGDLRLTPVIRCLLGAPPPYAIRDLGLIYDSEAPTPTTLRSFSSSTVSLEARYNPPPIAGLEYRIRVLSQTPADIDVPDRYLATVAEASPVMPDRIEPKARPWWLVWTLVSVVGLSGVALVYLALLLRTGRAQVGP</sequence>
<comment type="caution">
    <text evidence="3">The sequence shown here is derived from an EMBL/GenBank/DDBJ whole genome shotgun (WGS) entry which is preliminary data.</text>
</comment>
<feature type="signal peptide" evidence="2">
    <location>
        <begin position="1"/>
        <end position="18"/>
    </location>
</feature>
<keyword evidence="2" id="KW-0732">Signal</keyword>
<accession>A0A931PWF7</accession>
<reference evidence="3" key="1">
    <citation type="submission" date="2020-07" db="EMBL/GenBank/DDBJ databases">
        <title>Huge and variable diversity of episymbiotic CPR bacteria and DPANN archaea in groundwater ecosystems.</title>
        <authorList>
            <person name="He C.Y."/>
            <person name="Keren R."/>
            <person name="Whittaker M."/>
            <person name="Farag I.F."/>
            <person name="Doudna J."/>
            <person name="Cate J.H.D."/>
            <person name="Banfield J.F."/>
        </authorList>
    </citation>
    <scope>NUCLEOTIDE SEQUENCE</scope>
    <source>
        <strain evidence="3">NC_groundwater_17_Pr7_B-0.1um_64_12</strain>
    </source>
</reference>
<evidence type="ECO:0000256" key="2">
    <source>
        <dbReference type="SAM" id="SignalP"/>
    </source>
</evidence>
<dbReference type="EMBL" id="JACOSL010000057">
    <property type="protein sequence ID" value="MBI1757275.1"/>
    <property type="molecule type" value="Genomic_DNA"/>
</dbReference>
<organism evidence="3 4">
    <name type="scientific">Fimbriimonas ginsengisoli</name>
    <dbReference type="NCBI Taxonomy" id="1005039"/>
    <lineage>
        <taxon>Bacteria</taxon>
        <taxon>Bacillati</taxon>
        <taxon>Armatimonadota</taxon>
        <taxon>Fimbriimonadia</taxon>
        <taxon>Fimbriimonadales</taxon>
        <taxon>Fimbriimonadaceae</taxon>
        <taxon>Fimbriimonas</taxon>
    </lineage>
</organism>
<dbReference type="AlphaFoldDB" id="A0A931PWF7"/>